<dbReference type="InterPro" id="IPR004839">
    <property type="entry name" value="Aminotransferase_I/II_large"/>
</dbReference>
<feature type="domain" description="Aminotransferase class I/classII large" evidence="1">
    <location>
        <begin position="4"/>
        <end position="258"/>
    </location>
</feature>
<dbReference type="AlphaFoldDB" id="A0A7W7P0E7"/>
<dbReference type="Pfam" id="PF00155">
    <property type="entry name" value="Aminotran_1_2"/>
    <property type="match status" value="1"/>
</dbReference>
<keyword evidence="2" id="KW-0238">DNA-binding</keyword>
<reference evidence="2 3" key="1">
    <citation type="submission" date="2020-08" db="EMBL/GenBank/DDBJ databases">
        <title>Functional genomics of gut bacteria from endangered species of beetles.</title>
        <authorList>
            <person name="Carlos-Shanley C."/>
        </authorList>
    </citation>
    <scope>NUCLEOTIDE SEQUENCE [LARGE SCALE GENOMIC DNA]</scope>
    <source>
        <strain evidence="2 3">S00179</strain>
    </source>
</reference>
<dbReference type="GO" id="GO:0030170">
    <property type="term" value="F:pyridoxal phosphate binding"/>
    <property type="evidence" value="ECO:0007669"/>
    <property type="project" value="InterPro"/>
</dbReference>
<accession>A0A7W7P0E7</accession>
<dbReference type="CDD" id="cd00609">
    <property type="entry name" value="AAT_like"/>
    <property type="match status" value="1"/>
</dbReference>
<gene>
    <name evidence="2" type="ORF">HNP46_001408</name>
</gene>
<dbReference type="InterPro" id="IPR015422">
    <property type="entry name" value="PyrdxlP-dep_Trfase_small"/>
</dbReference>
<name>A0A7W7P0E7_PSENT</name>
<proteinExistence type="predicted"/>
<organism evidence="2 3">
    <name type="scientific">Pseudomonas nitroreducens</name>
    <dbReference type="NCBI Taxonomy" id="46680"/>
    <lineage>
        <taxon>Bacteria</taxon>
        <taxon>Pseudomonadati</taxon>
        <taxon>Pseudomonadota</taxon>
        <taxon>Gammaproteobacteria</taxon>
        <taxon>Pseudomonadales</taxon>
        <taxon>Pseudomonadaceae</taxon>
        <taxon>Pseudomonas</taxon>
    </lineage>
</organism>
<sequence length="287" mass="31277">MSALSSLLRAGDTLVTEQLTYPGLISAARLLGIRLLGAPMDEEGILPDALDELCRQHRIAALYCTPTLQNPTTSLLSEPRRAAVAQVCREHNLLILEDETHAVLLEQRPLPIGYFAPERSVLIGGLSKGVSAGLRVGYVHAPARMVGQIAAGIRASCWMATPLALELASGWIEDGTATHLMRLQAAEIHRRKALVAHSLGGLRYRTHPQCPHFWIEVPEPWRASDIEAELKLMNYLISTADAFAVGRTAVPHCIRASISNAHEDDQRLQRGFEVLAGVLGQEAATLR</sequence>
<evidence type="ECO:0000313" key="3">
    <source>
        <dbReference type="Proteomes" id="UP000566995"/>
    </source>
</evidence>
<dbReference type="EMBL" id="JACHLI010000004">
    <property type="protein sequence ID" value="MBB4862564.1"/>
    <property type="molecule type" value="Genomic_DNA"/>
</dbReference>
<dbReference type="PANTHER" id="PTHR46577:SF1">
    <property type="entry name" value="HTH-TYPE TRANSCRIPTIONAL REGULATORY PROTEIN GABR"/>
    <property type="match status" value="1"/>
</dbReference>
<dbReference type="GO" id="GO:0003677">
    <property type="term" value="F:DNA binding"/>
    <property type="evidence" value="ECO:0007669"/>
    <property type="project" value="UniProtKB-KW"/>
</dbReference>
<dbReference type="Gene3D" id="3.90.1150.10">
    <property type="entry name" value="Aspartate Aminotransferase, domain 1"/>
    <property type="match status" value="1"/>
</dbReference>
<dbReference type="InterPro" id="IPR015424">
    <property type="entry name" value="PyrdxlP-dep_Trfase"/>
</dbReference>
<dbReference type="SUPFAM" id="SSF53383">
    <property type="entry name" value="PLP-dependent transferases"/>
    <property type="match status" value="1"/>
</dbReference>
<evidence type="ECO:0000259" key="1">
    <source>
        <dbReference type="Pfam" id="PF00155"/>
    </source>
</evidence>
<protein>
    <submittedName>
        <fullName evidence="2">DNA-binding transcriptional MocR family regulator</fullName>
    </submittedName>
</protein>
<dbReference type="InterPro" id="IPR051446">
    <property type="entry name" value="HTH_trans_reg/aminotransferase"/>
</dbReference>
<evidence type="ECO:0000313" key="2">
    <source>
        <dbReference type="EMBL" id="MBB4862564.1"/>
    </source>
</evidence>
<dbReference type="Proteomes" id="UP000566995">
    <property type="component" value="Unassembled WGS sequence"/>
</dbReference>
<comment type="caution">
    <text evidence="2">The sequence shown here is derived from an EMBL/GenBank/DDBJ whole genome shotgun (WGS) entry which is preliminary data.</text>
</comment>
<dbReference type="PANTHER" id="PTHR46577">
    <property type="entry name" value="HTH-TYPE TRANSCRIPTIONAL REGULATORY PROTEIN GABR"/>
    <property type="match status" value="1"/>
</dbReference>
<dbReference type="InterPro" id="IPR015421">
    <property type="entry name" value="PyrdxlP-dep_Trfase_major"/>
</dbReference>
<dbReference type="Gene3D" id="3.40.640.10">
    <property type="entry name" value="Type I PLP-dependent aspartate aminotransferase-like (Major domain)"/>
    <property type="match status" value="1"/>
</dbReference>